<dbReference type="FunFam" id="3.30.40.10:FF:000041">
    <property type="entry name" value="E3 ubiquitin-protein ligase SINAT3"/>
    <property type="match status" value="1"/>
</dbReference>
<evidence type="ECO:0000256" key="6">
    <source>
        <dbReference type="ARBA" id="ARBA00022723"/>
    </source>
</evidence>
<evidence type="ECO:0000256" key="11">
    <source>
        <dbReference type="ARBA" id="ARBA00060311"/>
    </source>
</evidence>
<dbReference type="FunFam" id="2.60.210.10:FF:000002">
    <property type="entry name" value="E3 ubiquitin-protein ligase"/>
    <property type="match status" value="1"/>
</dbReference>
<dbReference type="Pfam" id="PF21362">
    <property type="entry name" value="Sina_RING"/>
    <property type="match status" value="1"/>
</dbReference>
<dbReference type="InParanoid" id="A0A2J7RDR6"/>
<proteinExistence type="inferred from homology"/>
<comment type="domain">
    <text evidence="14">The SBD domain (substrate-binding domain) mediates the interaction with substrate proteins. It is related to the TRAF family.</text>
</comment>
<keyword evidence="10" id="KW-0844">Vision</keyword>
<dbReference type="PANTHER" id="PTHR45877:SF2">
    <property type="entry name" value="E3 UBIQUITIN-PROTEIN LIGASE SINA-RELATED"/>
    <property type="match status" value="1"/>
</dbReference>
<evidence type="ECO:0000256" key="10">
    <source>
        <dbReference type="ARBA" id="ARBA00023305"/>
    </source>
</evidence>
<dbReference type="InterPro" id="IPR013010">
    <property type="entry name" value="Znf_SIAH"/>
</dbReference>
<comment type="domain">
    <text evidence="14">The RING-type zinc finger domain is essential for ubiquitin ligase activity.</text>
</comment>
<dbReference type="GO" id="GO:0008270">
    <property type="term" value="F:zinc ion binding"/>
    <property type="evidence" value="ECO:0007669"/>
    <property type="project" value="UniProtKB-KW"/>
</dbReference>
<dbReference type="SUPFAM" id="SSF49599">
    <property type="entry name" value="TRAF domain-like"/>
    <property type="match status" value="1"/>
</dbReference>
<keyword evidence="9 14" id="KW-0862">Zinc</keyword>
<reference evidence="16 17" key="1">
    <citation type="submission" date="2017-12" db="EMBL/GenBank/DDBJ databases">
        <title>Hemimetabolous genomes reveal molecular basis of termite eusociality.</title>
        <authorList>
            <person name="Harrison M.C."/>
            <person name="Jongepier E."/>
            <person name="Robertson H.M."/>
            <person name="Arning N."/>
            <person name="Bitard-Feildel T."/>
            <person name="Chao H."/>
            <person name="Childers C.P."/>
            <person name="Dinh H."/>
            <person name="Doddapaneni H."/>
            <person name="Dugan S."/>
            <person name="Gowin J."/>
            <person name="Greiner C."/>
            <person name="Han Y."/>
            <person name="Hu H."/>
            <person name="Hughes D.S.T."/>
            <person name="Huylmans A.-K."/>
            <person name="Kemena C."/>
            <person name="Kremer L.P.M."/>
            <person name="Lee S.L."/>
            <person name="Lopez-Ezquerra A."/>
            <person name="Mallet L."/>
            <person name="Monroy-Kuhn J.M."/>
            <person name="Moser A."/>
            <person name="Murali S.C."/>
            <person name="Muzny D.M."/>
            <person name="Otani S."/>
            <person name="Piulachs M.-D."/>
            <person name="Poelchau M."/>
            <person name="Qu J."/>
            <person name="Schaub F."/>
            <person name="Wada-Katsumata A."/>
            <person name="Worley K.C."/>
            <person name="Xie Q."/>
            <person name="Ylla G."/>
            <person name="Poulsen M."/>
            <person name="Gibbs R.A."/>
            <person name="Schal C."/>
            <person name="Richards S."/>
            <person name="Belles X."/>
            <person name="Korb J."/>
            <person name="Bornberg-Bauer E."/>
        </authorList>
    </citation>
    <scope>NUCLEOTIDE SEQUENCE [LARGE SCALE GENOMIC DNA]</scope>
    <source>
        <tissue evidence="16">Whole body</tissue>
    </source>
</reference>
<feature type="domain" description="SIAH-type" evidence="15">
    <location>
        <begin position="77"/>
        <end position="139"/>
    </location>
</feature>
<accession>A0A2J7RDR6</accession>
<comment type="caution">
    <text evidence="16">The sequence shown here is derived from an EMBL/GenBank/DDBJ whole genome shotgun (WGS) entry which is preliminary data.</text>
</comment>
<organism evidence="16 17">
    <name type="scientific">Cryptotermes secundus</name>
    <dbReference type="NCBI Taxonomy" id="105785"/>
    <lineage>
        <taxon>Eukaryota</taxon>
        <taxon>Metazoa</taxon>
        <taxon>Ecdysozoa</taxon>
        <taxon>Arthropoda</taxon>
        <taxon>Hexapoda</taxon>
        <taxon>Insecta</taxon>
        <taxon>Pterygota</taxon>
        <taxon>Neoptera</taxon>
        <taxon>Polyneoptera</taxon>
        <taxon>Dictyoptera</taxon>
        <taxon>Blattodea</taxon>
        <taxon>Blattoidea</taxon>
        <taxon>Termitoidae</taxon>
        <taxon>Kalotermitidae</taxon>
        <taxon>Cryptotermitinae</taxon>
        <taxon>Cryptotermes</taxon>
    </lineage>
</organism>
<dbReference type="Pfam" id="PF03145">
    <property type="entry name" value="Sina_TRAF"/>
    <property type="match status" value="1"/>
</dbReference>
<keyword evidence="7 13" id="KW-0863">Zinc-finger</keyword>
<dbReference type="GO" id="GO:0061630">
    <property type="term" value="F:ubiquitin protein ligase activity"/>
    <property type="evidence" value="ECO:0007669"/>
    <property type="project" value="UniProtKB-EC"/>
</dbReference>
<evidence type="ECO:0000313" key="16">
    <source>
        <dbReference type="EMBL" id="PNF38977.1"/>
    </source>
</evidence>
<evidence type="ECO:0000256" key="9">
    <source>
        <dbReference type="ARBA" id="ARBA00022833"/>
    </source>
</evidence>
<dbReference type="SUPFAM" id="SSF57850">
    <property type="entry name" value="RING/U-box"/>
    <property type="match status" value="1"/>
</dbReference>
<comment type="subunit">
    <text evidence="12">Component of some E3 complex at least composed of sina, ebi and phyl. Interacts with eff.</text>
</comment>
<dbReference type="EC" id="2.3.2.27" evidence="14"/>
<gene>
    <name evidence="16" type="primary">Siah1_6</name>
    <name evidence="16" type="ORF">B7P43_G06609</name>
</gene>
<dbReference type="STRING" id="105785.A0A2J7RDR6"/>
<evidence type="ECO:0000256" key="2">
    <source>
        <dbReference type="ARBA" id="ARBA00004906"/>
    </source>
</evidence>
<dbReference type="GO" id="GO:0016567">
    <property type="term" value="P:protein ubiquitination"/>
    <property type="evidence" value="ECO:0007669"/>
    <property type="project" value="UniProtKB-UniPathway"/>
</dbReference>
<dbReference type="UniPathway" id="UPA00143"/>
<keyword evidence="5" id="KW-0808">Transferase</keyword>
<comment type="similarity">
    <text evidence="3 14">Belongs to the SINA (Seven in absentia) family.</text>
</comment>
<comment type="catalytic activity">
    <reaction evidence="1 14">
        <text>S-ubiquitinyl-[E2 ubiquitin-conjugating enzyme]-L-cysteine + [acceptor protein]-L-lysine = [E2 ubiquitin-conjugating enzyme]-L-cysteine + N(6)-ubiquitinyl-[acceptor protein]-L-lysine.</text>
        <dbReference type="EC" id="2.3.2.27"/>
    </reaction>
</comment>
<dbReference type="InterPro" id="IPR018121">
    <property type="entry name" value="7-in-absentia-prot_TRAF-dom"/>
</dbReference>
<dbReference type="AlphaFoldDB" id="A0A2J7RDR6"/>
<keyword evidence="17" id="KW-1185">Reference proteome</keyword>
<dbReference type="OrthoDB" id="941555at2759"/>
<dbReference type="InterPro" id="IPR049548">
    <property type="entry name" value="Sina-like_RING"/>
</dbReference>
<dbReference type="Gene3D" id="3.30.40.10">
    <property type="entry name" value="Zinc/RING finger domain, C3HC4 (zinc finger)"/>
    <property type="match status" value="2"/>
</dbReference>
<evidence type="ECO:0000256" key="8">
    <source>
        <dbReference type="ARBA" id="ARBA00022786"/>
    </source>
</evidence>
<comment type="pathway">
    <text evidence="2 14">Protein modification; protein ubiquitination.</text>
</comment>
<evidence type="ECO:0000256" key="14">
    <source>
        <dbReference type="RuleBase" id="RU201113"/>
    </source>
</evidence>
<comment type="function">
    <text evidence="14">E3 ubiquitin-protein ligase that mediates ubiquitination and subsequent proteasomal degradation of target proteins. E3 ubiquitin ligases accept ubiquitin from an E2 ubiquitin-conjugating enzyme in the form of a thioester and then directly transfers the ubiquitin to targeted substrates.</text>
</comment>
<keyword evidence="8 14" id="KW-0833">Ubl conjugation pathway</keyword>
<dbReference type="GO" id="GO:0007601">
    <property type="term" value="P:visual perception"/>
    <property type="evidence" value="ECO:0007669"/>
    <property type="project" value="UniProtKB-KW"/>
</dbReference>
<dbReference type="InterPro" id="IPR008974">
    <property type="entry name" value="TRAF-like"/>
</dbReference>
<evidence type="ECO:0000313" key="17">
    <source>
        <dbReference type="Proteomes" id="UP000235965"/>
    </source>
</evidence>
<sequence>MDHNSTSAKATKARTVSGDIARLYECRACSDYFQPPVLQCHKGHLICSKCRSKDSCPKCRAPLGNIRKFEMKEFVRAVTFPCKYSPSGCAVALLRTEMREHEEACEFRPYPCPFQVLYGHCEWQGCLKKMMPHIMTSHKSIKTLQGEDVVFTASDIDQPGAGYWVKMQTCFGHHFRLLLDNHMSLDGCEQFFVIVQLIGSRKQAEKFVYRLELEGQRKHLTWESTPRSILEPIFAIIMRSDCLRFGAPTCKRLAYYGNLRIHVSIRMV</sequence>
<dbReference type="PANTHER" id="PTHR45877">
    <property type="entry name" value="E3 UBIQUITIN-PROTEIN LIGASE SIAH2"/>
    <property type="match status" value="1"/>
</dbReference>
<dbReference type="GO" id="GO:0030154">
    <property type="term" value="P:cell differentiation"/>
    <property type="evidence" value="ECO:0007669"/>
    <property type="project" value="UniProtKB-ARBA"/>
</dbReference>
<dbReference type="InterPro" id="IPR004162">
    <property type="entry name" value="SINA-like_animal"/>
</dbReference>
<dbReference type="GO" id="GO:0043161">
    <property type="term" value="P:proteasome-mediated ubiquitin-dependent protein catabolic process"/>
    <property type="evidence" value="ECO:0007669"/>
    <property type="project" value="TreeGrafter"/>
</dbReference>
<evidence type="ECO:0000256" key="5">
    <source>
        <dbReference type="ARBA" id="ARBA00022679"/>
    </source>
</evidence>
<dbReference type="InterPro" id="IPR013083">
    <property type="entry name" value="Znf_RING/FYVE/PHD"/>
</dbReference>
<dbReference type="PROSITE" id="PS51081">
    <property type="entry name" value="ZF_SIAH"/>
    <property type="match status" value="1"/>
</dbReference>
<evidence type="ECO:0000256" key="1">
    <source>
        <dbReference type="ARBA" id="ARBA00000900"/>
    </source>
</evidence>
<evidence type="ECO:0000256" key="4">
    <source>
        <dbReference type="ARBA" id="ARBA00022606"/>
    </source>
</evidence>
<dbReference type="Pfam" id="PF21361">
    <property type="entry name" value="Sina_ZnF"/>
    <property type="match status" value="1"/>
</dbReference>
<evidence type="ECO:0000256" key="12">
    <source>
        <dbReference type="ARBA" id="ARBA00062579"/>
    </source>
</evidence>
<dbReference type="GO" id="GO:0005737">
    <property type="term" value="C:cytoplasm"/>
    <property type="evidence" value="ECO:0007669"/>
    <property type="project" value="InterPro"/>
</dbReference>
<keyword evidence="4" id="KW-0716">Sensory transduction</keyword>
<dbReference type="Proteomes" id="UP000235965">
    <property type="component" value="Unassembled WGS sequence"/>
</dbReference>
<dbReference type="Gene3D" id="2.60.210.10">
    <property type="entry name" value="Apoptosis, Tumor Necrosis Factor Receptor Associated Protein 2, Chain A"/>
    <property type="match status" value="1"/>
</dbReference>
<protein>
    <recommendedName>
        <fullName evidence="14">E3 ubiquitin-protein ligase</fullName>
        <ecNumber evidence="14">2.3.2.27</ecNumber>
    </recommendedName>
</protein>
<evidence type="ECO:0000256" key="13">
    <source>
        <dbReference type="PROSITE-ProRule" id="PRU00455"/>
    </source>
</evidence>
<dbReference type="EMBL" id="NEVH01005285">
    <property type="protein sequence ID" value="PNF38977.1"/>
    <property type="molecule type" value="Genomic_DNA"/>
</dbReference>
<dbReference type="GO" id="GO:0031624">
    <property type="term" value="F:ubiquitin conjugating enzyme binding"/>
    <property type="evidence" value="ECO:0007669"/>
    <property type="project" value="TreeGrafter"/>
</dbReference>
<keyword evidence="6 14" id="KW-0479">Metal-binding</keyword>
<evidence type="ECO:0000256" key="3">
    <source>
        <dbReference type="ARBA" id="ARBA00009119"/>
    </source>
</evidence>
<evidence type="ECO:0000256" key="7">
    <source>
        <dbReference type="ARBA" id="ARBA00022771"/>
    </source>
</evidence>
<name>A0A2J7RDR6_9NEOP</name>
<evidence type="ECO:0000259" key="15">
    <source>
        <dbReference type="PROSITE" id="PS51081"/>
    </source>
</evidence>
<comment type="function">
    <text evidence="11">E3 ubiquitin-protein ligase that is required for specification of R7 photoreceptor cell fate in the eye by mediating the ubiquitination and subsequent proteasomal degradation of Tramtrack (ttk). E3 Ubiquitin ligases accept ubiquitin from an E2 ubiquitin-conjugating enzyme in the form of a thioester and then directly transfers the ubiquitin to targeted substrates. Acts via the formation of a complex with ebi and phyl that ubiquitinates the transcription repressor ttk, a general inhibitor of photoreceptor differentiation, in a subset of photoreceptor cells in the eye, leading to the differentiation of cells into neurons. Also involved in external sensory organ development.</text>
</comment>